<evidence type="ECO:0000256" key="1">
    <source>
        <dbReference type="SAM" id="MobiDB-lite"/>
    </source>
</evidence>
<name>A0ABP7Y241_9ACTN</name>
<feature type="region of interest" description="Disordered" evidence="1">
    <location>
        <begin position="62"/>
        <end position="88"/>
    </location>
</feature>
<evidence type="ECO:0000313" key="3">
    <source>
        <dbReference type="Proteomes" id="UP001501845"/>
    </source>
</evidence>
<gene>
    <name evidence="2" type="ORF">GCM10022285_16870</name>
</gene>
<feature type="compositionally biased region" description="Basic and acidic residues" evidence="1">
    <location>
        <begin position="75"/>
        <end position="88"/>
    </location>
</feature>
<protein>
    <submittedName>
        <fullName evidence="2">Uncharacterized protein</fullName>
    </submittedName>
</protein>
<accession>A0ABP7Y241</accession>
<dbReference type="EMBL" id="BAABBU010000006">
    <property type="protein sequence ID" value="GAA4129355.1"/>
    <property type="molecule type" value="Genomic_DNA"/>
</dbReference>
<feature type="region of interest" description="Disordered" evidence="1">
    <location>
        <begin position="1"/>
        <end position="49"/>
    </location>
</feature>
<reference evidence="3" key="1">
    <citation type="journal article" date="2019" name="Int. J. Syst. Evol. Microbiol.">
        <title>The Global Catalogue of Microorganisms (GCM) 10K type strain sequencing project: providing services to taxonomists for standard genome sequencing and annotation.</title>
        <authorList>
            <consortium name="The Broad Institute Genomics Platform"/>
            <consortium name="The Broad Institute Genome Sequencing Center for Infectious Disease"/>
            <person name="Wu L."/>
            <person name="Ma J."/>
        </authorList>
    </citation>
    <scope>NUCLEOTIDE SEQUENCE [LARGE SCALE GENOMIC DNA]</scope>
    <source>
        <strain evidence="3">JCM 17589</strain>
    </source>
</reference>
<sequence length="88" mass="9225">MHEVKPGDESVLMSSLITGPPAHRPTGPPAHRVGPGGPVTSPAPGVPQHLQQLTCRPSSNMTAAGIRNADSPVYRPKEGRKPSDMTLI</sequence>
<comment type="caution">
    <text evidence="2">The sequence shown here is derived from an EMBL/GenBank/DDBJ whole genome shotgun (WGS) entry which is preliminary data.</text>
</comment>
<organism evidence="2 3">
    <name type="scientific">Streptomyces tunisiensis</name>
    <dbReference type="NCBI Taxonomy" id="948699"/>
    <lineage>
        <taxon>Bacteria</taxon>
        <taxon>Bacillati</taxon>
        <taxon>Actinomycetota</taxon>
        <taxon>Actinomycetes</taxon>
        <taxon>Kitasatosporales</taxon>
        <taxon>Streptomycetaceae</taxon>
        <taxon>Streptomyces</taxon>
    </lineage>
</organism>
<proteinExistence type="predicted"/>
<keyword evidence="3" id="KW-1185">Reference proteome</keyword>
<evidence type="ECO:0000313" key="2">
    <source>
        <dbReference type="EMBL" id="GAA4129355.1"/>
    </source>
</evidence>
<dbReference type="Proteomes" id="UP001501845">
    <property type="component" value="Unassembled WGS sequence"/>
</dbReference>